<dbReference type="Pfam" id="PF00582">
    <property type="entry name" value="Usp"/>
    <property type="match status" value="2"/>
</dbReference>
<feature type="domain" description="UspA" evidence="5">
    <location>
        <begin position="177"/>
        <end position="303"/>
    </location>
</feature>
<comment type="subcellular location">
    <subcellularLocation>
        <location evidence="1">Cytoplasm</location>
    </subcellularLocation>
</comment>
<comment type="function">
    <text evidence="4">Required for resistance to DNA-damaging agents.</text>
</comment>
<dbReference type="PANTHER" id="PTHR47892">
    <property type="entry name" value="UNIVERSAL STRESS PROTEIN E"/>
    <property type="match status" value="1"/>
</dbReference>
<dbReference type="Gene3D" id="3.40.50.12370">
    <property type="match status" value="1"/>
</dbReference>
<dbReference type="Proteomes" id="UP000194450">
    <property type="component" value="Unassembled WGS sequence"/>
</dbReference>
<comment type="similarity">
    <text evidence="2">Belongs to the universal stress protein A family.</text>
</comment>
<protein>
    <submittedName>
        <fullName evidence="6">Universal stress protein E</fullName>
    </submittedName>
</protein>
<dbReference type="PANTHER" id="PTHR47892:SF1">
    <property type="entry name" value="UNIVERSAL STRESS PROTEIN E"/>
    <property type="match status" value="1"/>
</dbReference>
<keyword evidence="7" id="KW-1185">Reference proteome</keyword>
<accession>A0A1Y6ESR1</accession>
<organism evidence="6 7">
    <name type="scientific">Pseudidiomarina planktonica</name>
    <dbReference type="NCBI Taxonomy" id="1323738"/>
    <lineage>
        <taxon>Bacteria</taxon>
        <taxon>Pseudomonadati</taxon>
        <taxon>Pseudomonadota</taxon>
        <taxon>Gammaproteobacteria</taxon>
        <taxon>Alteromonadales</taxon>
        <taxon>Idiomarinaceae</taxon>
        <taxon>Pseudidiomarina</taxon>
    </lineage>
</organism>
<evidence type="ECO:0000256" key="1">
    <source>
        <dbReference type="ARBA" id="ARBA00004496"/>
    </source>
</evidence>
<dbReference type="RefSeq" id="WP_086434396.1">
    <property type="nucleotide sequence ID" value="NZ_FXWH01000001.1"/>
</dbReference>
<dbReference type="OrthoDB" id="239260at2"/>
<proteinExistence type="inferred from homology"/>
<evidence type="ECO:0000256" key="3">
    <source>
        <dbReference type="ARBA" id="ARBA00022490"/>
    </source>
</evidence>
<gene>
    <name evidence="6" type="ORF">SAMN06297229_1305</name>
</gene>
<evidence type="ECO:0000313" key="6">
    <source>
        <dbReference type="EMBL" id="SMQ65587.1"/>
    </source>
</evidence>
<sequence>MSTAKQILVVLDPHQQEQKALSRALYLARQLSAEVTVFLSIYDFAYEMTTMLAADERESMRSSLIADRKAWIIDIIDDMQANTKYSGVNIDIEVMWHNRPFEAIIKTAIQKPFDLIVKGTRQHEGFQNLIFTPTDWHLLRKAPCQVLMVKDHAWQQQGKIIAAVHAGATDDDHVSLNERIITSACELAAQVNAQVHLVNSFPPAPMTVAMEIPEFDVTDYSDSVKTNHEQALAELAAKHQIPGEQTHVVEGLPEQVVPELARKLDAELVVLGTIGRSGLSAALLGNTAEHVLDQLQCDVLAVKPAGFKSPVQV</sequence>
<evidence type="ECO:0000256" key="4">
    <source>
        <dbReference type="ARBA" id="ARBA00037131"/>
    </source>
</evidence>
<name>A0A1Y6ESR1_9GAMM</name>
<dbReference type="GO" id="GO:0005737">
    <property type="term" value="C:cytoplasm"/>
    <property type="evidence" value="ECO:0007669"/>
    <property type="project" value="UniProtKB-SubCell"/>
</dbReference>
<dbReference type="CDD" id="cd23660">
    <property type="entry name" value="USP-E_repeat2"/>
    <property type="match status" value="1"/>
</dbReference>
<dbReference type="AlphaFoldDB" id="A0A1Y6ESR1"/>
<dbReference type="InterPro" id="IPR006016">
    <property type="entry name" value="UspA"/>
</dbReference>
<evidence type="ECO:0000313" key="7">
    <source>
        <dbReference type="Proteomes" id="UP000194450"/>
    </source>
</evidence>
<evidence type="ECO:0000256" key="2">
    <source>
        <dbReference type="ARBA" id="ARBA00008791"/>
    </source>
</evidence>
<keyword evidence="3" id="KW-0963">Cytoplasm</keyword>
<dbReference type="NCBIfam" id="NF008380">
    <property type="entry name" value="PRK11175.1"/>
    <property type="match status" value="1"/>
</dbReference>
<evidence type="ECO:0000259" key="5">
    <source>
        <dbReference type="Pfam" id="PF00582"/>
    </source>
</evidence>
<reference evidence="7" key="1">
    <citation type="submission" date="2017-04" db="EMBL/GenBank/DDBJ databases">
        <authorList>
            <person name="Varghese N."/>
            <person name="Submissions S."/>
        </authorList>
    </citation>
    <scope>NUCLEOTIDE SEQUENCE [LARGE SCALE GENOMIC DNA]</scope>
</reference>
<feature type="domain" description="UspA" evidence="5">
    <location>
        <begin position="5"/>
        <end position="150"/>
    </location>
</feature>
<dbReference type="SUPFAM" id="SSF52402">
    <property type="entry name" value="Adenine nucleotide alpha hydrolases-like"/>
    <property type="match status" value="2"/>
</dbReference>
<dbReference type="EMBL" id="FXWH01000001">
    <property type="protein sequence ID" value="SMQ65587.1"/>
    <property type="molecule type" value="Genomic_DNA"/>
</dbReference>